<dbReference type="EMBL" id="CP001800">
    <property type="protein sequence ID" value="ACX92444.1"/>
    <property type="molecule type" value="Genomic_DNA"/>
</dbReference>
<sequence length="31" mass="3444">MPLEEVIKEFYGGTIPVSKAKESDTKFPSSK</sequence>
<proteinExistence type="predicted"/>
<dbReference type="KEGG" id="sol:Ssol_2258"/>
<accession>D0KUP7</accession>
<gene>
    <name evidence="1" type="ordered locus">Ssol_2258</name>
</gene>
<organism evidence="1">
    <name type="scientific">Saccharolobus solfataricus (strain 98/2)</name>
    <name type="common">Sulfolobus solfataricus</name>
    <dbReference type="NCBI Taxonomy" id="555311"/>
    <lineage>
        <taxon>Archaea</taxon>
        <taxon>Thermoproteota</taxon>
        <taxon>Thermoprotei</taxon>
        <taxon>Sulfolobales</taxon>
        <taxon>Sulfolobaceae</taxon>
        <taxon>Saccharolobus</taxon>
    </lineage>
</organism>
<dbReference type="AlphaFoldDB" id="D0KUP7"/>
<protein>
    <submittedName>
        <fullName evidence="1">Uncharacterized protein</fullName>
    </submittedName>
</protein>
<name>D0KUP7_SACS9</name>
<dbReference type="HOGENOM" id="CLU_3394563_0_0_2"/>
<evidence type="ECO:0000313" key="1">
    <source>
        <dbReference type="EMBL" id="ACX92444.1"/>
    </source>
</evidence>
<reference evidence="1" key="1">
    <citation type="submission" date="2009-10" db="EMBL/GenBank/DDBJ databases">
        <title>Complete sequence of Sulfolobus solfataricus 98/2.</title>
        <authorList>
            <consortium name="US DOE Joint Genome Institute"/>
            <person name="Lucas S."/>
            <person name="Copeland A."/>
            <person name="Lapidus A."/>
            <person name="Glavina del Rio T."/>
            <person name="Tice H."/>
            <person name="Bruce D."/>
            <person name="Goodwin L."/>
            <person name="Pitluck S."/>
            <person name="Munk A.C."/>
            <person name="Brettin T."/>
            <person name="Detter J.C."/>
            <person name="Han C."/>
            <person name="Tapia R."/>
            <person name="Larimer F."/>
            <person name="Land M."/>
            <person name="Hauser L."/>
            <person name="Kyrpides N."/>
            <person name="Ovchinnikova G."/>
            <person name="Mead D."/>
        </authorList>
    </citation>
    <scope>NUCLEOTIDE SEQUENCE [LARGE SCALE GENOMIC DNA]</scope>
    <source>
        <strain evidence="1">98/2</strain>
    </source>
</reference>